<dbReference type="Pfam" id="PF03328">
    <property type="entry name" value="HpcH_HpaI"/>
    <property type="match status" value="2"/>
</dbReference>
<dbReference type="InterPro" id="IPR005000">
    <property type="entry name" value="Aldolase/citrate-lyase_domain"/>
</dbReference>
<evidence type="ECO:0000313" key="5">
    <source>
        <dbReference type="EMBL" id="MFB9820283.1"/>
    </source>
</evidence>
<evidence type="ECO:0000259" key="4">
    <source>
        <dbReference type="Pfam" id="PF03328"/>
    </source>
</evidence>
<dbReference type="Proteomes" id="UP001589702">
    <property type="component" value="Unassembled WGS sequence"/>
</dbReference>
<accession>A0ABV5XZW7</accession>
<keyword evidence="5" id="KW-0456">Lyase</keyword>
<dbReference type="InterPro" id="IPR040442">
    <property type="entry name" value="Pyrv_kinase-like_dom_sf"/>
</dbReference>
<dbReference type="GO" id="GO:0016829">
    <property type="term" value="F:lyase activity"/>
    <property type="evidence" value="ECO:0007669"/>
    <property type="project" value="UniProtKB-KW"/>
</dbReference>
<evidence type="ECO:0000256" key="2">
    <source>
        <dbReference type="ARBA" id="ARBA00022723"/>
    </source>
</evidence>
<evidence type="ECO:0000313" key="6">
    <source>
        <dbReference type="Proteomes" id="UP001589702"/>
    </source>
</evidence>
<dbReference type="EMBL" id="JBHMBC010000018">
    <property type="protein sequence ID" value="MFB9820283.1"/>
    <property type="molecule type" value="Genomic_DNA"/>
</dbReference>
<name>A0ABV5XZW7_ARTRM</name>
<sequence>MREGLCTLLFVPADDARKVNKALESGADAVILDLEDAIAPQAKDNARRLVREILDARIEGGPAMIVRINAPDKRWGVSDLEVLSGAALDAIMVPKATPRMLGLLPLTCPPVIGLVETAEGVEEVPGVAADPRVVRLMLGSADLAADVGSELRTDELDLLYPRSRVAMASAAAGIEGPIDVVHLDITDDDGLVAASGRSRSLGFTAKACIHPRQLGPVKDAFTPGEDDIVHALAVVEAYEQAQINGHGVATVGTKLVDLPVLRRAQRTLTISGISARPLTKENL</sequence>
<reference evidence="5 6" key="1">
    <citation type="submission" date="2024-09" db="EMBL/GenBank/DDBJ databases">
        <authorList>
            <person name="Sun Q."/>
            <person name="Mori K."/>
        </authorList>
    </citation>
    <scope>NUCLEOTIDE SEQUENCE [LARGE SCALE GENOMIC DNA]</scope>
    <source>
        <strain evidence="5 6">JCM 1334</strain>
    </source>
</reference>
<keyword evidence="2" id="KW-0479">Metal-binding</keyword>
<keyword evidence="3" id="KW-0460">Magnesium</keyword>
<protein>
    <submittedName>
        <fullName evidence="5">HpcH/HpaI aldolase/citrate lyase family protein</fullName>
    </submittedName>
</protein>
<dbReference type="InterPro" id="IPR011206">
    <property type="entry name" value="Citrate_lyase_beta/mcl1/mcl2"/>
</dbReference>
<evidence type="ECO:0000256" key="3">
    <source>
        <dbReference type="ARBA" id="ARBA00022842"/>
    </source>
</evidence>
<feature type="domain" description="HpcH/HpaI aldolase/citrate lyase" evidence="4">
    <location>
        <begin position="111"/>
        <end position="211"/>
    </location>
</feature>
<dbReference type="PIRSF" id="PIRSF015582">
    <property type="entry name" value="Cit_lyase_B"/>
    <property type="match status" value="1"/>
</dbReference>
<dbReference type="PANTHER" id="PTHR32308:SF0">
    <property type="entry name" value="HPCH_HPAI ALDOLASE_CITRATE LYASE DOMAIN-CONTAINING PROTEIN"/>
    <property type="match status" value="1"/>
</dbReference>
<organism evidence="5 6">
    <name type="scientific">Arthrobacter ramosus</name>
    <dbReference type="NCBI Taxonomy" id="1672"/>
    <lineage>
        <taxon>Bacteria</taxon>
        <taxon>Bacillati</taxon>
        <taxon>Actinomycetota</taxon>
        <taxon>Actinomycetes</taxon>
        <taxon>Micrococcales</taxon>
        <taxon>Micrococcaceae</taxon>
        <taxon>Arthrobacter</taxon>
    </lineage>
</organism>
<dbReference type="InterPro" id="IPR015813">
    <property type="entry name" value="Pyrv/PenolPyrv_kinase-like_dom"/>
</dbReference>
<dbReference type="Gene3D" id="3.20.20.60">
    <property type="entry name" value="Phosphoenolpyruvate-binding domains"/>
    <property type="match status" value="1"/>
</dbReference>
<comment type="cofactor">
    <cofactor evidence="1">
        <name>Mg(2+)</name>
        <dbReference type="ChEBI" id="CHEBI:18420"/>
    </cofactor>
</comment>
<keyword evidence="6" id="KW-1185">Reference proteome</keyword>
<dbReference type="SUPFAM" id="SSF51621">
    <property type="entry name" value="Phosphoenolpyruvate/pyruvate domain"/>
    <property type="match status" value="1"/>
</dbReference>
<gene>
    <name evidence="5" type="ORF">ACFFP1_12345</name>
</gene>
<dbReference type="RefSeq" id="WP_234754839.1">
    <property type="nucleotide sequence ID" value="NZ_BAAAWN010000001.1"/>
</dbReference>
<evidence type="ECO:0000256" key="1">
    <source>
        <dbReference type="ARBA" id="ARBA00001946"/>
    </source>
</evidence>
<dbReference type="PANTHER" id="PTHR32308">
    <property type="entry name" value="LYASE BETA SUBUNIT, PUTATIVE (AFU_ORTHOLOGUE AFUA_4G13030)-RELATED"/>
    <property type="match status" value="1"/>
</dbReference>
<comment type="caution">
    <text evidence="5">The sequence shown here is derived from an EMBL/GenBank/DDBJ whole genome shotgun (WGS) entry which is preliminary data.</text>
</comment>
<feature type="domain" description="HpcH/HpaI aldolase/citrate lyase" evidence="4">
    <location>
        <begin position="8"/>
        <end position="96"/>
    </location>
</feature>
<proteinExistence type="predicted"/>